<sequence length="97" mass="11158">MRILHCNAWKYMPTIGYYIHTHNPTTKLKINFKGIAIGDGLCDPEMVFDALLNGDWTEYPSFYQNATGCTNYFNFPYCQVSIINTYFSPVVLGLFRA</sequence>
<dbReference type="GO" id="GO:0006508">
    <property type="term" value="P:proteolysis"/>
    <property type="evidence" value="ECO:0007669"/>
    <property type="project" value="InterPro"/>
</dbReference>
<dbReference type="RefSeq" id="XP_041423444.1">
    <property type="nucleotide sequence ID" value="XM_041567510.1"/>
</dbReference>
<comment type="similarity">
    <text evidence="1">Belongs to the peptidase S10 family.</text>
</comment>
<dbReference type="Proteomes" id="UP000186698">
    <property type="component" value="Chromosome 6S"/>
</dbReference>
<dbReference type="Pfam" id="PF00450">
    <property type="entry name" value="Peptidase_S10"/>
    <property type="match status" value="1"/>
</dbReference>
<evidence type="ECO:0000313" key="2">
    <source>
        <dbReference type="Proteomes" id="UP000186698"/>
    </source>
</evidence>
<keyword evidence="3" id="KW-0645">Protease</keyword>
<accession>A0A8J1L387</accession>
<reference evidence="3" key="1">
    <citation type="submission" date="2025-08" db="UniProtKB">
        <authorList>
            <consortium name="RefSeq"/>
        </authorList>
    </citation>
    <scope>IDENTIFICATION</scope>
    <source>
        <strain evidence="3">J_2021</strain>
        <tissue evidence="3">Erythrocytes</tissue>
    </source>
</reference>
<dbReference type="InterPro" id="IPR001563">
    <property type="entry name" value="Peptidase_S10"/>
</dbReference>
<dbReference type="GeneID" id="108719684"/>
<gene>
    <name evidence="3" type="primary">LOC108719684</name>
</gene>
<dbReference type="SUPFAM" id="SSF53474">
    <property type="entry name" value="alpha/beta-Hydrolases"/>
    <property type="match status" value="1"/>
</dbReference>
<evidence type="ECO:0000256" key="1">
    <source>
        <dbReference type="ARBA" id="ARBA00009431"/>
    </source>
</evidence>
<protein>
    <submittedName>
        <fullName evidence="3">Probable serine carboxypeptidase CPVL</fullName>
    </submittedName>
</protein>
<name>A0A8J1L387_XENLA</name>
<keyword evidence="3" id="KW-0121">Carboxypeptidase</keyword>
<evidence type="ECO:0000313" key="3">
    <source>
        <dbReference type="RefSeq" id="XP_041423444.1"/>
    </source>
</evidence>
<dbReference type="CTD" id="108719684"/>
<organism evidence="2 3">
    <name type="scientific">Xenopus laevis</name>
    <name type="common">African clawed frog</name>
    <dbReference type="NCBI Taxonomy" id="8355"/>
    <lineage>
        <taxon>Eukaryota</taxon>
        <taxon>Metazoa</taxon>
        <taxon>Chordata</taxon>
        <taxon>Craniata</taxon>
        <taxon>Vertebrata</taxon>
        <taxon>Euteleostomi</taxon>
        <taxon>Amphibia</taxon>
        <taxon>Batrachia</taxon>
        <taxon>Anura</taxon>
        <taxon>Pipoidea</taxon>
        <taxon>Pipidae</taxon>
        <taxon>Xenopodinae</taxon>
        <taxon>Xenopus</taxon>
        <taxon>Xenopus</taxon>
    </lineage>
</organism>
<dbReference type="Gene3D" id="3.40.50.1820">
    <property type="entry name" value="alpha/beta hydrolase"/>
    <property type="match status" value="1"/>
</dbReference>
<keyword evidence="3" id="KW-0378">Hydrolase</keyword>
<proteinExistence type="inferred from homology"/>
<dbReference type="GO" id="GO:0004185">
    <property type="term" value="F:serine-type carboxypeptidase activity"/>
    <property type="evidence" value="ECO:0007669"/>
    <property type="project" value="InterPro"/>
</dbReference>
<dbReference type="AlphaFoldDB" id="A0A8J1L387"/>
<dbReference type="InterPro" id="IPR029058">
    <property type="entry name" value="AB_hydrolase_fold"/>
</dbReference>
<dbReference type="KEGG" id="xla:108719684"/>
<dbReference type="OrthoDB" id="443318at2759"/>
<keyword evidence="2" id="KW-1185">Reference proteome</keyword>